<feature type="domain" description="Peptidase S1" evidence="1">
    <location>
        <begin position="12"/>
        <end position="86"/>
    </location>
</feature>
<organism evidence="2 3">
    <name type="scientific">Rotaria magnacalcarata</name>
    <dbReference type="NCBI Taxonomy" id="392030"/>
    <lineage>
        <taxon>Eukaryota</taxon>
        <taxon>Metazoa</taxon>
        <taxon>Spiralia</taxon>
        <taxon>Gnathifera</taxon>
        <taxon>Rotifera</taxon>
        <taxon>Eurotatoria</taxon>
        <taxon>Bdelloidea</taxon>
        <taxon>Philodinida</taxon>
        <taxon>Philodinidae</taxon>
        <taxon>Rotaria</taxon>
    </lineage>
</organism>
<proteinExistence type="predicted"/>
<evidence type="ECO:0000313" key="3">
    <source>
        <dbReference type="Proteomes" id="UP000681720"/>
    </source>
</evidence>
<name>A0A8S3KA86_9BILA</name>
<dbReference type="PROSITE" id="PS00135">
    <property type="entry name" value="TRYPSIN_SER"/>
    <property type="match status" value="1"/>
</dbReference>
<dbReference type="AlphaFoldDB" id="A0A8S3KA86"/>
<dbReference type="Gene3D" id="2.40.10.10">
    <property type="entry name" value="Trypsin-like serine proteases"/>
    <property type="match status" value="1"/>
</dbReference>
<dbReference type="Pfam" id="PF00089">
    <property type="entry name" value="Trypsin"/>
    <property type="match status" value="1"/>
</dbReference>
<dbReference type="SUPFAM" id="SSF50494">
    <property type="entry name" value="Trypsin-like serine proteases"/>
    <property type="match status" value="1"/>
</dbReference>
<feature type="non-terminal residue" evidence="2">
    <location>
        <position position="1"/>
    </location>
</feature>
<gene>
    <name evidence="2" type="ORF">GIL414_LOCUS87200</name>
</gene>
<dbReference type="InterPro" id="IPR001254">
    <property type="entry name" value="Trypsin_dom"/>
</dbReference>
<accession>A0A8S3KA86</accession>
<dbReference type="InterPro" id="IPR033116">
    <property type="entry name" value="TRYPSIN_SER"/>
</dbReference>
<comment type="caution">
    <text evidence="2">The sequence shown here is derived from an EMBL/GenBank/DDBJ whole genome shotgun (WGS) entry which is preliminary data.</text>
</comment>
<dbReference type="InterPro" id="IPR009003">
    <property type="entry name" value="Peptidase_S1_PA"/>
</dbReference>
<dbReference type="PROSITE" id="PS50240">
    <property type="entry name" value="TRYPSIN_DOM"/>
    <property type="match status" value="1"/>
</dbReference>
<reference evidence="2" key="1">
    <citation type="submission" date="2021-02" db="EMBL/GenBank/DDBJ databases">
        <authorList>
            <person name="Nowell W R."/>
        </authorList>
    </citation>
    <scope>NUCLEOTIDE SEQUENCE</scope>
</reference>
<protein>
    <recommendedName>
        <fullName evidence="1">Peptidase S1 domain-containing protein</fullName>
    </recommendedName>
</protein>
<dbReference type="Proteomes" id="UP000681720">
    <property type="component" value="Unassembled WGS sequence"/>
</dbReference>
<dbReference type="GO" id="GO:0006508">
    <property type="term" value="P:proteolysis"/>
    <property type="evidence" value="ECO:0007669"/>
    <property type="project" value="InterPro"/>
</dbReference>
<evidence type="ECO:0000259" key="1">
    <source>
        <dbReference type="PROSITE" id="PS50240"/>
    </source>
</evidence>
<dbReference type="InterPro" id="IPR051333">
    <property type="entry name" value="CLIP_Serine_Protease"/>
</dbReference>
<dbReference type="GO" id="GO:0004252">
    <property type="term" value="F:serine-type endopeptidase activity"/>
    <property type="evidence" value="ECO:0007669"/>
    <property type="project" value="InterPro"/>
</dbReference>
<evidence type="ECO:0000313" key="2">
    <source>
        <dbReference type="EMBL" id="CAF5226592.1"/>
    </source>
</evidence>
<dbReference type="InterPro" id="IPR043504">
    <property type="entry name" value="Peptidase_S1_PA_chymotrypsin"/>
</dbReference>
<dbReference type="PANTHER" id="PTHR24260">
    <property type="match status" value="1"/>
</dbReference>
<dbReference type="EMBL" id="CAJOBJ010378743">
    <property type="protein sequence ID" value="CAF5226592.1"/>
    <property type="molecule type" value="Genomic_DNA"/>
</dbReference>
<dbReference type="PANTHER" id="PTHR24260:SF136">
    <property type="entry name" value="GH08193P-RELATED"/>
    <property type="match status" value="1"/>
</dbReference>
<sequence>MIDNNNSICQALIHDVEKQFCAGAYEKGSGKYVDCPCRGDSGGPILQWKGTYWEQVGITSYGGGCHHSDPLSIFTRLTYYFDWIES</sequence>